<organism evidence="1 2">
    <name type="scientific">Desmophyllum pertusum</name>
    <dbReference type="NCBI Taxonomy" id="174260"/>
    <lineage>
        <taxon>Eukaryota</taxon>
        <taxon>Metazoa</taxon>
        <taxon>Cnidaria</taxon>
        <taxon>Anthozoa</taxon>
        <taxon>Hexacorallia</taxon>
        <taxon>Scleractinia</taxon>
        <taxon>Caryophylliina</taxon>
        <taxon>Caryophylliidae</taxon>
        <taxon>Desmophyllum</taxon>
    </lineage>
</organism>
<reference evidence="1" key="1">
    <citation type="submission" date="2023-01" db="EMBL/GenBank/DDBJ databases">
        <title>Genome assembly of the deep-sea coral Lophelia pertusa.</title>
        <authorList>
            <person name="Herrera S."/>
            <person name="Cordes E."/>
        </authorList>
    </citation>
    <scope>NUCLEOTIDE SEQUENCE</scope>
    <source>
        <strain evidence="1">USNM1676648</strain>
        <tissue evidence="1">Polyp</tissue>
    </source>
</reference>
<accession>A0A9W9YL75</accession>
<name>A0A9W9YL75_9CNID</name>
<gene>
    <name evidence="1" type="ORF">OS493_025972</name>
</gene>
<dbReference type="InterPro" id="IPR008972">
    <property type="entry name" value="Cupredoxin"/>
</dbReference>
<dbReference type="Proteomes" id="UP001163046">
    <property type="component" value="Unassembled WGS sequence"/>
</dbReference>
<dbReference type="EMBL" id="MU827323">
    <property type="protein sequence ID" value="KAJ7356219.1"/>
    <property type="molecule type" value="Genomic_DNA"/>
</dbReference>
<keyword evidence="2" id="KW-1185">Reference proteome</keyword>
<protein>
    <submittedName>
        <fullName evidence="1">Uncharacterized protein</fullName>
    </submittedName>
</protein>
<dbReference type="OrthoDB" id="2121828at2759"/>
<evidence type="ECO:0000313" key="2">
    <source>
        <dbReference type="Proteomes" id="UP001163046"/>
    </source>
</evidence>
<dbReference type="Gene3D" id="2.60.40.420">
    <property type="entry name" value="Cupredoxins - blue copper proteins"/>
    <property type="match status" value="1"/>
</dbReference>
<evidence type="ECO:0000313" key="1">
    <source>
        <dbReference type="EMBL" id="KAJ7356219.1"/>
    </source>
</evidence>
<dbReference type="SUPFAM" id="SSF49503">
    <property type="entry name" value="Cupredoxins"/>
    <property type="match status" value="1"/>
</dbReference>
<proteinExistence type="predicted"/>
<sequence>MHTIPVASKTRTYYIAAVEMKWDYAPSGYNKVKGIKLKDDSDAAVFAERGAHTIGRVYNKVLVSRVYR</sequence>
<dbReference type="AlphaFoldDB" id="A0A9W9YL75"/>
<comment type="caution">
    <text evidence="1">The sequence shown here is derived from an EMBL/GenBank/DDBJ whole genome shotgun (WGS) entry which is preliminary data.</text>
</comment>